<dbReference type="EnsemblMetazoa" id="AMIN014843-RA">
    <property type="protein sequence ID" value="AMIN014843-PA"/>
    <property type="gene ID" value="AMIN014843"/>
</dbReference>
<dbReference type="AlphaFoldDB" id="A0A182WQB7"/>
<protein>
    <submittedName>
        <fullName evidence="1">Uncharacterized protein</fullName>
    </submittedName>
</protein>
<organism evidence="1 2">
    <name type="scientific">Anopheles minimus</name>
    <dbReference type="NCBI Taxonomy" id="112268"/>
    <lineage>
        <taxon>Eukaryota</taxon>
        <taxon>Metazoa</taxon>
        <taxon>Ecdysozoa</taxon>
        <taxon>Arthropoda</taxon>
        <taxon>Hexapoda</taxon>
        <taxon>Insecta</taxon>
        <taxon>Pterygota</taxon>
        <taxon>Neoptera</taxon>
        <taxon>Endopterygota</taxon>
        <taxon>Diptera</taxon>
        <taxon>Nematocera</taxon>
        <taxon>Culicoidea</taxon>
        <taxon>Culicidae</taxon>
        <taxon>Anophelinae</taxon>
        <taxon>Anopheles</taxon>
    </lineage>
</organism>
<dbReference type="Proteomes" id="UP000075920">
    <property type="component" value="Unassembled WGS sequence"/>
</dbReference>
<proteinExistence type="predicted"/>
<keyword evidence="2" id="KW-1185">Reference proteome</keyword>
<reference evidence="1" key="2">
    <citation type="submission" date="2020-05" db="UniProtKB">
        <authorList>
            <consortium name="EnsemblMetazoa"/>
        </authorList>
    </citation>
    <scope>IDENTIFICATION</scope>
    <source>
        <strain evidence="1">MINIMUS1</strain>
    </source>
</reference>
<evidence type="ECO:0000313" key="1">
    <source>
        <dbReference type="EnsemblMetazoa" id="AMIN014843-PA"/>
    </source>
</evidence>
<evidence type="ECO:0000313" key="2">
    <source>
        <dbReference type="Proteomes" id="UP000075920"/>
    </source>
</evidence>
<accession>A0A182WQB7</accession>
<name>A0A182WQB7_9DIPT</name>
<dbReference type="VEuPathDB" id="VectorBase:AMIN014843"/>
<sequence>MGNLRRKVAHMQHGNAHQGDVHSKTLFDLVRFRDLESWEKYIKYTPRNVRLNEAMTQQRGKAPDIDRPNLNFSNHARRLSAAVVARSRFPGHAAYFLSKPCLTTRSFSSSSACASSRWPRRQREALPIGAPERGSAWCV</sequence>
<reference evidence="2" key="1">
    <citation type="submission" date="2013-03" db="EMBL/GenBank/DDBJ databases">
        <title>The Genome Sequence of Anopheles minimus MINIMUS1.</title>
        <authorList>
            <consortium name="The Broad Institute Genomics Platform"/>
            <person name="Neafsey D.E."/>
            <person name="Walton C."/>
            <person name="Walker B."/>
            <person name="Young S.K."/>
            <person name="Zeng Q."/>
            <person name="Gargeya S."/>
            <person name="Fitzgerald M."/>
            <person name="Haas B."/>
            <person name="Abouelleil A."/>
            <person name="Allen A.W."/>
            <person name="Alvarado L."/>
            <person name="Arachchi H.M."/>
            <person name="Berlin A.M."/>
            <person name="Chapman S.B."/>
            <person name="Gainer-Dewar J."/>
            <person name="Goldberg J."/>
            <person name="Griggs A."/>
            <person name="Gujja S."/>
            <person name="Hansen M."/>
            <person name="Howarth C."/>
            <person name="Imamovic A."/>
            <person name="Ireland A."/>
            <person name="Larimer J."/>
            <person name="McCowan C."/>
            <person name="Murphy C."/>
            <person name="Pearson M."/>
            <person name="Poon T.W."/>
            <person name="Priest M."/>
            <person name="Roberts A."/>
            <person name="Saif S."/>
            <person name="Shea T."/>
            <person name="Sisk P."/>
            <person name="Sykes S."/>
            <person name="Wortman J."/>
            <person name="Nusbaum C."/>
            <person name="Birren B."/>
        </authorList>
    </citation>
    <scope>NUCLEOTIDE SEQUENCE [LARGE SCALE GENOMIC DNA]</scope>
    <source>
        <strain evidence="2">MINIMUS1</strain>
    </source>
</reference>